<name>A0ABV7Y4T8_9ACTN</name>
<proteinExistence type="predicted"/>
<sequence>MRTFLIYSLLRAAVFAGCFGVLYVLFGSQVSVWLVAMLAIVFTAGLSWLLLRQRGAEAGAELSKAFRKVQHRIDESARKEDEALDAQPGEEAHQPPRREV</sequence>
<evidence type="ECO:0000256" key="2">
    <source>
        <dbReference type="SAM" id="Phobius"/>
    </source>
</evidence>
<dbReference type="Pfam" id="PF14012">
    <property type="entry name" value="DUF4229"/>
    <property type="match status" value="1"/>
</dbReference>
<feature type="transmembrane region" description="Helical" evidence="2">
    <location>
        <begin position="7"/>
        <end position="26"/>
    </location>
</feature>
<keyword evidence="4" id="KW-1185">Reference proteome</keyword>
<evidence type="ECO:0000313" key="3">
    <source>
        <dbReference type="EMBL" id="MFC3760286.1"/>
    </source>
</evidence>
<feature type="transmembrane region" description="Helical" evidence="2">
    <location>
        <begin position="32"/>
        <end position="51"/>
    </location>
</feature>
<organism evidence="3 4">
    <name type="scientific">Tenggerimyces flavus</name>
    <dbReference type="NCBI Taxonomy" id="1708749"/>
    <lineage>
        <taxon>Bacteria</taxon>
        <taxon>Bacillati</taxon>
        <taxon>Actinomycetota</taxon>
        <taxon>Actinomycetes</taxon>
        <taxon>Propionibacteriales</taxon>
        <taxon>Nocardioidaceae</taxon>
        <taxon>Tenggerimyces</taxon>
    </lineage>
</organism>
<feature type="region of interest" description="Disordered" evidence="1">
    <location>
        <begin position="77"/>
        <end position="100"/>
    </location>
</feature>
<feature type="compositionally biased region" description="Basic and acidic residues" evidence="1">
    <location>
        <begin position="90"/>
        <end position="100"/>
    </location>
</feature>
<protein>
    <submittedName>
        <fullName evidence="3">DUF4229 domain-containing protein</fullName>
    </submittedName>
</protein>
<comment type="caution">
    <text evidence="3">The sequence shown here is derived from an EMBL/GenBank/DDBJ whole genome shotgun (WGS) entry which is preliminary data.</text>
</comment>
<accession>A0ABV7Y4T8</accession>
<dbReference type="Proteomes" id="UP001595699">
    <property type="component" value="Unassembled WGS sequence"/>
</dbReference>
<dbReference type="EMBL" id="JBHRZH010000005">
    <property type="protein sequence ID" value="MFC3760286.1"/>
    <property type="molecule type" value="Genomic_DNA"/>
</dbReference>
<keyword evidence="2" id="KW-0812">Transmembrane</keyword>
<keyword evidence="2" id="KW-1133">Transmembrane helix</keyword>
<evidence type="ECO:0000256" key="1">
    <source>
        <dbReference type="SAM" id="MobiDB-lite"/>
    </source>
</evidence>
<reference evidence="4" key="1">
    <citation type="journal article" date="2019" name="Int. J. Syst. Evol. Microbiol.">
        <title>The Global Catalogue of Microorganisms (GCM) 10K type strain sequencing project: providing services to taxonomists for standard genome sequencing and annotation.</title>
        <authorList>
            <consortium name="The Broad Institute Genomics Platform"/>
            <consortium name="The Broad Institute Genome Sequencing Center for Infectious Disease"/>
            <person name="Wu L."/>
            <person name="Ma J."/>
        </authorList>
    </citation>
    <scope>NUCLEOTIDE SEQUENCE [LARGE SCALE GENOMIC DNA]</scope>
    <source>
        <strain evidence="4">CGMCC 4.7241</strain>
    </source>
</reference>
<dbReference type="RefSeq" id="WP_205122654.1">
    <property type="nucleotide sequence ID" value="NZ_JAFBCM010000001.1"/>
</dbReference>
<dbReference type="InterPro" id="IPR025323">
    <property type="entry name" value="DUF4229"/>
</dbReference>
<gene>
    <name evidence="3" type="ORF">ACFOUW_05515</name>
</gene>
<keyword evidence="2" id="KW-0472">Membrane</keyword>
<evidence type="ECO:0000313" key="4">
    <source>
        <dbReference type="Proteomes" id="UP001595699"/>
    </source>
</evidence>